<keyword evidence="4" id="KW-1185">Reference proteome</keyword>
<dbReference type="CDD" id="cd00037">
    <property type="entry name" value="CLECT"/>
    <property type="match status" value="1"/>
</dbReference>
<evidence type="ECO:0000256" key="1">
    <source>
        <dbReference type="SAM" id="SignalP"/>
    </source>
</evidence>
<dbReference type="AlphaFoldDB" id="B4M0A8"/>
<organism evidence="3 4">
    <name type="scientific">Drosophila virilis</name>
    <name type="common">Fruit fly</name>
    <dbReference type="NCBI Taxonomy" id="7244"/>
    <lineage>
        <taxon>Eukaryota</taxon>
        <taxon>Metazoa</taxon>
        <taxon>Ecdysozoa</taxon>
        <taxon>Arthropoda</taxon>
        <taxon>Hexapoda</taxon>
        <taxon>Insecta</taxon>
        <taxon>Pterygota</taxon>
        <taxon>Neoptera</taxon>
        <taxon>Endopterygota</taxon>
        <taxon>Diptera</taxon>
        <taxon>Brachycera</taxon>
        <taxon>Muscomorpha</taxon>
        <taxon>Ephydroidea</taxon>
        <taxon>Drosophilidae</taxon>
        <taxon>Drosophila</taxon>
    </lineage>
</organism>
<keyword evidence="1" id="KW-0732">Signal</keyword>
<dbReference type="InterPro" id="IPR016186">
    <property type="entry name" value="C-type_lectin-like/link_sf"/>
</dbReference>
<dbReference type="Gene3D" id="3.10.100.10">
    <property type="entry name" value="Mannose-Binding Protein A, subunit A"/>
    <property type="match status" value="1"/>
</dbReference>
<dbReference type="SUPFAM" id="SSF56436">
    <property type="entry name" value="C-type lectin-like"/>
    <property type="match status" value="1"/>
</dbReference>
<dbReference type="PhylomeDB" id="B4M0A8"/>
<feature type="domain" description="C-type lectin" evidence="2">
    <location>
        <begin position="43"/>
        <end position="161"/>
    </location>
</feature>
<accession>B4M0A8</accession>
<sequence length="173" mass="19681">MIKSGSVLIAFVLCLLAGDANSSLSVTCNGNPQQAYQKINSKYYFIWHTKVSWFNAAHVCRRLGGDLVLIESEEEMTSVSNFLLSQGYDGSAWFWTSGNDITQNRRFQSITNGMPLSYTKWSHGEPDNAGGNEHCVHLWLRDGSFKMNDWICNERAQVLCQNQNHTRCWEAYN</sequence>
<evidence type="ECO:0000259" key="2">
    <source>
        <dbReference type="PROSITE" id="PS50041"/>
    </source>
</evidence>
<dbReference type="EMBL" id="CH940650">
    <property type="protein sequence ID" value="EDW67270.1"/>
    <property type="molecule type" value="Genomic_DNA"/>
</dbReference>
<gene>
    <name evidence="3" type="primary">Dvir\GJ24063</name>
    <name evidence="3" type="ORF">Dvir_GJ24063</name>
</gene>
<evidence type="ECO:0000313" key="4">
    <source>
        <dbReference type="Proteomes" id="UP000008792"/>
    </source>
</evidence>
<dbReference type="HOGENOM" id="CLU_049894_10_0_1"/>
<dbReference type="eggNOG" id="KOG4297">
    <property type="taxonomic scope" value="Eukaryota"/>
</dbReference>
<feature type="signal peptide" evidence="1">
    <location>
        <begin position="1"/>
        <end position="22"/>
    </location>
</feature>
<proteinExistence type="predicted"/>
<dbReference type="PANTHER" id="PTHR22803">
    <property type="entry name" value="MANNOSE, PHOSPHOLIPASE, LECTIN RECEPTOR RELATED"/>
    <property type="match status" value="1"/>
</dbReference>
<dbReference type="OMA" id="NQNHTRC"/>
<dbReference type="PROSITE" id="PS50041">
    <property type="entry name" value="C_TYPE_LECTIN_2"/>
    <property type="match status" value="1"/>
</dbReference>
<reference evidence="3 4" key="1">
    <citation type="journal article" date="2007" name="Nature">
        <title>Evolution of genes and genomes on the Drosophila phylogeny.</title>
        <authorList>
            <consortium name="Drosophila 12 Genomes Consortium"/>
            <person name="Clark A.G."/>
            <person name="Eisen M.B."/>
            <person name="Smith D.R."/>
            <person name="Bergman C.M."/>
            <person name="Oliver B."/>
            <person name="Markow T.A."/>
            <person name="Kaufman T.C."/>
            <person name="Kellis M."/>
            <person name="Gelbart W."/>
            <person name="Iyer V.N."/>
            <person name="Pollard D.A."/>
            <person name="Sackton T.B."/>
            <person name="Larracuente A.M."/>
            <person name="Singh N.D."/>
            <person name="Abad J.P."/>
            <person name="Abt D.N."/>
            <person name="Adryan B."/>
            <person name="Aguade M."/>
            <person name="Akashi H."/>
            <person name="Anderson W.W."/>
            <person name="Aquadro C.F."/>
            <person name="Ardell D.H."/>
            <person name="Arguello R."/>
            <person name="Artieri C.G."/>
            <person name="Barbash D.A."/>
            <person name="Barker D."/>
            <person name="Barsanti P."/>
            <person name="Batterham P."/>
            <person name="Batzoglou S."/>
            <person name="Begun D."/>
            <person name="Bhutkar A."/>
            <person name="Blanco E."/>
            <person name="Bosak S.A."/>
            <person name="Bradley R.K."/>
            <person name="Brand A.D."/>
            <person name="Brent M.R."/>
            <person name="Brooks A.N."/>
            <person name="Brown R.H."/>
            <person name="Butlin R.K."/>
            <person name="Caggese C."/>
            <person name="Calvi B.R."/>
            <person name="Bernardo de Carvalho A."/>
            <person name="Caspi A."/>
            <person name="Castrezana S."/>
            <person name="Celniker S.E."/>
            <person name="Chang J.L."/>
            <person name="Chapple C."/>
            <person name="Chatterji S."/>
            <person name="Chinwalla A."/>
            <person name="Civetta A."/>
            <person name="Clifton S.W."/>
            <person name="Comeron J.M."/>
            <person name="Costello J.C."/>
            <person name="Coyne J.A."/>
            <person name="Daub J."/>
            <person name="David R.G."/>
            <person name="Delcher A.L."/>
            <person name="Delehaunty K."/>
            <person name="Do C.B."/>
            <person name="Ebling H."/>
            <person name="Edwards K."/>
            <person name="Eickbush T."/>
            <person name="Evans J.D."/>
            <person name="Filipski A."/>
            <person name="Findeiss S."/>
            <person name="Freyhult E."/>
            <person name="Fulton L."/>
            <person name="Fulton R."/>
            <person name="Garcia A.C."/>
            <person name="Gardiner A."/>
            <person name="Garfield D.A."/>
            <person name="Garvin B.E."/>
            <person name="Gibson G."/>
            <person name="Gilbert D."/>
            <person name="Gnerre S."/>
            <person name="Godfrey J."/>
            <person name="Good R."/>
            <person name="Gotea V."/>
            <person name="Gravely B."/>
            <person name="Greenberg A.J."/>
            <person name="Griffiths-Jones S."/>
            <person name="Gross S."/>
            <person name="Guigo R."/>
            <person name="Gustafson E.A."/>
            <person name="Haerty W."/>
            <person name="Hahn M.W."/>
            <person name="Halligan D.L."/>
            <person name="Halpern A.L."/>
            <person name="Halter G.M."/>
            <person name="Han M.V."/>
            <person name="Heger A."/>
            <person name="Hillier L."/>
            <person name="Hinrichs A.S."/>
            <person name="Holmes I."/>
            <person name="Hoskins R.A."/>
            <person name="Hubisz M.J."/>
            <person name="Hultmark D."/>
            <person name="Huntley M.A."/>
            <person name="Jaffe D.B."/>
            <person name="Jagadeeshan S."/>
            <person name="Jeck W.R."/>
            <person name="Johnson J."/>
            <person name="Jones C.D."/>
            <person name="Jordan W.C."/>
            <person name="Karpen G.H."/>
            <person name="Kataoka E."/>
            <person name="Keightley P.D."/>
            <person name="Kheradpour P."/>
            <person name="Kirkness E.F."/>
            <person name="Koerich L.B."/>
            <person name="Kristiansen K."/>
            <person name="Kudrna D."/>
            <person name="Kulathinal R.J."/>
            <person name="Kumar S."/>
            <person name="Kwok R."/>
            <person name="Lander E."/>
            <person name="Langley C.H."/>
            <person name="Lapoint R."/>
            <person name="Lazzaro B.P."/>
            <person name="Lee S.J."/>
            <person name="Levesque L."/>
            <person name="Li R."/>
            <person name="Lin C.F."/>
            <person name="Lin M.F."/>
            <person name="Lindblad-Toh K."/>
            <person name="Llopart A."/>
            <person name="Long M."/>
            <person name="Low L."/>
            <person name="Lozovsky E."/>
            <person name="Lu J."/>
            <person name="Luo M."/>
            <person name="Machado C.A."/>
            <person name="Makalowski W."/>
            <person name="Marzo M."/>
            <person name="Matsuda M."/>
            <person name="Matzkin L."/>
            <person name="McAllister B."/>
            <person name="McBride C.S."/>
            <person name="McKernan B."/>
            <person name="McKernan K."/>
            <person name="Mendez-Lago M."/>
            <person name="Minx P."/>
            <person name="Mollenhauer M.U."/>
            <person name="Montooth K."/>
            <person name="Mount S.M."/>
            <person name="Mu X."/>
            <person name="Myers E."/>
            <person name="Negre B."/>
            <person name="Newfeld S."/>
            <person name="Nielsen R."/>
            <person name="Noor M.A."/>
            <person name="O'Grady P."/>
            <person name="Pachter L."/>
            <person name="Papaceit M."/>
            <person name="Parisi M.J."/>
            <person name="Parisi M."/>
            <person name="Parts L."/>
            <person name="Pedersen J.S."/>
            <person name="Pesole G."/>
            <person name="Phillippy A.M."/>
            <person name="Ponting C.P."/>
            <person name="Pop M."/>
            <person name="Porcelli D."/>
            <person name="Powell J.R."/>
            <person name="Prohaska S."/>
            <person name="Pruitt K."/>
            <person name="Puig M."/>
            <person name="Quesneville H."/>
            <person name="Ram K.R."/>
            <person name="Rand D."/>
            <person name="Rasmussen M.D."/>
            <person name="Reed L.K."/>
            <person name="Reenan R."/>
            <person name="Reily A."/>
            <person name="Remington K.A."/>
            <person name="Rieger T.T."/>
            <person name="Ritchie M.G."/>
            <person name="Robin C."/>
            <person name="Rogers Y.H."/>
            <person name="Rohde C."/>
            <person name="Rozas J."/>
            <person name="Rubenfield M.J."/>
            <person name="Ruiz A."/>
            <person name="Russo S."/>
            <person name="Salzberg S.L."/>
            <person name="Sanchez-Gracia A."/>
            <person name="Saranga D.J."/>
            <person name="Sato H."/>
            <person name="Schaeffer S.W."/>
            <person name="Schatz M.C."/>
            <person name="Schlenke T."/>
            <person name="Schwartz R."/>
            <person name="Segarra C."/>
            <person name="Singh R.S."/>
            <person name="Sirot L."/>
            <person name="Sirota M."/>
            <person name="Sisneros N.B."/>
            <person name="Smith C.D."/>
            <person name="Smith T.F."/>
            <person name="Spieth J."/>
            <person name="Stage D.E."/>
            <person name="Stark A."/>
            <person name="Stephan W."/>
            <person name="Strausberg R.L."/>
            <person name="Strempel S."/>
            <person name="Sturgill D."/>
            <person name="Sutton G."/>
            <person name="Sutton G.G."/>
            <person name="Tao W."/>
            <person name="Teichmann S."/>
            <person name="Tobari Y.N."/>
            <person name="Tomimura Y."/>
            <person name="Tsolas J.M."/>
            <person name="Valente V.L."/>
            <person name="Venter E."/>
            <person name="Venter J.C."/>
            <person name="Vicario S."/>
            <person name="Vieira F.G."/>
            <person name="Vilella A.J."/>
            <person name="Villasante A."/>
            <person name="Walenz B."/>
            <person name="Wang J."/>
            <person name="Wasserman M."/>
            <person name="Watts T."/>
            <person name="Wilson D."/>
            <person name="Wilson R.K."/>
            <person name="Wing R.A."/>
            <person name="Wolfner M.F."/>
            <person name="Wong A."/>
            <person name="Wong G.K."/>
            <person name="Wu C.I."/>
            <person name="Wu G."/>
            <person name="Yamamoto D."/>
            <person name="Yang H.P."/>
            <person name="Yang S.P."/>
            <person name="Yorke J.A."/>
            <person name="Yoshida K."/>
            <person name="Zdobnov E."/>
            <person name="Zhang P."/>
            <person name="Zhang Y."/>
            <person name="Zimin A.V."/>
            <person name="Baldwin J."/>
            <person name="Abdouelleil A."/>
            <person name="Abdulkadir J."/>
            <person name="Abebe A."/>
            <person name="Abera B."/>
            <person name="Abreu J."/>
            <person name="Acer S.C."/>
            <person name="Aftuck L."/>
            <person name="Alexander A."/>
            <person name="An P."/>
            <person name="Anderson E."/>
            <person name="Anderson S."/>
            <person name="Arachi H."/>
            <person name="Azer M."/>
            <person name="Bachantsang P."/>
            <person name="Barry A."/>
            <person name="Bayul T."/>
            <person name="Berlin A."/>
            <person name="Bessette D."/>
            <person name="Bloom T."/>
            <person name="Blye J."/>
            <person name="Boguslavskiy L."/>
            <person name="Bonnet C."/>
            <person name="Boukhgalter B."/>
            <person name="Bourzgui I."/>
            <person name="Brown A."/>
            <person name="Cahill P."/>
            <person name="Channer S."/>
            <person name="Cheshatsang Y."/>
            <person name="Chuda L."/>
            <person name="Citroen M."/>
            <person name="Collymore A."/>
            <person name="Cooke P."/>
            <person name="Costello M."/>
            <person name="D'Aco K."/>
            <person name="Daza R."/>
            <person name="De Haan G."/>
            <person name="DeGray S."/>
            <person name="DeMaso C."/>
            <person name="Dhargay N."/>
            <person name="Dooley K."/>
            <person name="Dooley E."/>
            <person name="Doricent M."/>
            <person name="Dorje P."/>
            <person name="Dorjee K."/>
            <person name="Dupes A."/>
            <person name="Elong R."/>
            <person name="Falk J."/>
            <person name="Farina A."/>
            <person name="Faro S."/>
            <person name="Ferguson D."/>
            <person name="Fisher S."/>
            <person name="Foley C.D."/>
            <person name="Franke A."/>
            <person name="Friedrich D."/>
            <person name="Gadbois L."/>
            <person name="Gearin G."/>
            <person name="Gearin C.R."/>
            <person name="Giannoukos G."/>
            <person name="Goode T."/>
            <person name="Graham J."/>
            <person name="Grandbois E."/>
            <person name="Grewal S."/>
            <person name="Gyaltsen K."/>
            <person name="Hafez N."/>
            <person name="Hagos B."/>
            <person name="Hall J."/>
            <person name="Henson C."/>
            <person name="Hollinger A."/>
            <person name="Honan T."/>
            <person name="Huard M.D."/>
            <person name="Hughes L."/>
            <person name="Hurhula B."/>
            <person name="Husby M.E."/>
            <person name="Kamat A."/>
            <person name="Kanga B."/>
            <person name="Kashin S."/>
            <person name="Khazanovich D."/>
            <person name="Kisner P."/>
            <person name="Lance K."/>
            <person name="Lara M."/>
            <person name="Lee W."/>
            <person name="Lennon N."/>
            <person name="Letendre F."/>
            <person name="LeVine R."/>
            <person name="Lipovsky A."/>
            <person name="Liu X."/>
            <person name="Liu J."/>
            <person name="Liu S."/>
            <person name="Lokyitsang T."/>
            <person name="Lokyitsang Y."/>
            <person name="Lubonja R."/>
            <person name="Lui A."/>
            <person name="MacDonald P."/>
            <person name="Magnisalis V."/>
            <person name="Maru K."/>
            <person name="Matthews C."/>
            <person name="McCusker W."/>
            <person name="McDonough S."/>
            <person name="Mehta T."/>
            <person name="Meldrim J."/>
            <person name="Meneus L."/>
            <person name="Mihai O."/>
            <person name="Mihalev A."/>
            <person name="Mihova T."/>
            <person name="Mittelman R."/>
            <person name="Mlenga V."/>
            <person name="Montmayeur A."/>
            <person name="Mulrain L."/>
            <person name="Navidi A."/>
            <person name="Naylor J."/>
            <person name="Negash T."/>
            <person name="Nguyen T."/>
            <person name="Nguyen N."/>
            <person name="Nicol R."/>
            <person name="Norbu C."/>
            <person name="Norbu N."/>
            <person name="Novod N."/>
            <person name="O'Neill B."/>
            <person name="Osman S."/>
            <person name="Markiewicz E."/>
            <person name="Oyono O.L."/>
            <person name="Patti C."/>
            <person name="Phunkhang P."/>
            <person name="Pierre F."/>
            <person name="Priest M."/>
            <person name="Raghuraman S."/>
            <person name="Rege F."/>
            <person name="Reyes R."/>
            <person name="Rise C."/>
            <person name="Rogov P."/>
            <person name="Ross K."/>
            <person name="Ryan E."/>
            <person name="Settipalli S."/>
            <person name="Shea T."/>
            <person name="Sherpa N."/>
            <person name="Shi L."/>
            <person name="Shih D."/>
            <person name="Sparrow T."/>
            <person name="Spaulding J."/>
            <person name="Stalker J."/>
            <person name="Stange-Thomann N."/>
            <person name="Stavropoulos S."/>
            <person name="Stone C."/>
            <person name="Strader C."/>
            <person name="Tesfaye S."/>
            <person name="Thomson T."/>
            <person name="Thoulutsang Y."/>
            <person name="Thoulutsang D."/>
            <person name="Topham K."/>
            <person name="Topping I."/>
            <person name="Tsamla T."/>
            <person name="Vassiliev H."/>
            <person name="Vo A."/>
            <person name="Wangchuk T."/>
            <person name="Wangdi T."/>
            <person name="Weiand M."/>
            <person name="Wilkinson J."/>
            <person name="Wilson A."/>
            <person name="Yadav S."/>
            <person name="Young G."/>
            <person name="Yu Q."/>
            <person name="Zembek L."/>
            <person name="Zhong D."/>
            <person name="Zimmer A."/>
            <person name="Zwirko Z."/>
            <person name="Jaffe D.B."/>
            <person name="Alvarez P."/>
            <person name="Brockman W."/>
            <person name="Butler J."/>
            <person name="Chin C."/>
            <person name="Gnerre S."/>
            <person name="Grabherr M."/>
            <person name="Kleber M."/>
            <person name="Mauceli E."/>
            <person name="MacCallum I."/>
        </authorList>
    </citation>
    <scope>NUCLEOTIDE SEQUENCE [LARGE SCALE GENOMIC DNA]</scope>
    <source>
        <strain evidence="4">Tucson 15010-1051.87</strain>
    </source>
</reference>
<dbReference type="Proteomes" id="UP000008792">
    <property type="component" value="Unassembled WGS sequence"/>
</dbReference>
<evidence type="ECO:0000313" key="3">
    <source>
        <dbReference type="EMBL" id="EDW67270.1"/>
    </source>
</evidence>
<protein>
    <recommendedName>
        <fullName evidence="2">C-type lectin domain-containing protein</fullName>
    </recommendedName>
</protein>
<dbReference type="KEGG" id="dvi:6630621"/>
<dbReference type="SMR" id="B4M0A8"/>
<dbReference type="Pfam" id="PF00059">
    <property type="entry name" value="Lectin_C"/>
    <property type="match status" value="1"/>
</dbReference>
<dbReference type="InterPro" id="IPR016187">
    <property type="entry name" value="CTDL_fold"/>
</dbReference>
<dbReference type="InterPro" id="IPR001304">
    <property type="entry name" value="C-type_lectin-like"/>
</dbReference>
<name>B4M0A8_DROVI</name>
<feature type="chain" id="PRO_5002816975" description="C-type lectin domain-containing protein" evidence="1">
    <location>
        <begin position="23"/>
        <end position="173"/>
    </location>
</feature>
<dbReference type="OrthoDB" id="6340082at2759"/>
<dbReference type="SMART" id="SM00034">
    <property type="entry name" value="CLECT"/>
    <property type="match status" value="1"/>
</dbReference>
<dbReference type="InParanoid" id="B4M0A8"/>
<dbReference type="InterPro" id="IPR050111">
    <property type="entry name" value="C-type_lectin/snaclec_domain"/>
</dbReference>